<evidence type="ECO:0000256" key="2">
    <source>
        <dbReference type="ARBA" id="ARBA00022448"/>
    </source>
</evidence>
<dbReference type="KEGG" id="ipo:Ilyop_1555"/>
<dbReference type="GO" id="GO:0055085">
    <property type="term" value="P:transmembrane transport"/>
    <property type="evidence" value="ECO:0007669"/>
    <property type="project" value="UniProtKB-ARBA"/>
</dbReference>
<reference evidence="6 7" key="1">
    <citation type="journal article" date="2010" name="Stand. Genomic Sci.">
        <title>Complete genome sequence of Ilyobacter polytropus type strain (CuHbu1).</title>
        <authorList>
            <person name="Sikorski J."/>
            <person name="Chertkov O."/>
            <person name="Lapidus A."/>
            <person name="Nolan M."/>
            <person name="Lucas S."/>
            <person name="Del Rio T.G."/>
            <person name="Tice H."/>
            <person name="Cheng J.F."/>
            <person name="Tapia R."/>
            <person name="Han C."/>
            <person name="Goodwin L."/>
            <person name="Pitluck S."/>
            <person name="Liolios K."/>
            <person name="Ivanova N."/>
            <person name="Mavromatis K."/>
            <person name="Mikhailova N."/>
            <person name="Pati A."/>
            <person name="Chen A."/>
            <person name="Palaniappan K."/>
            <person name="Land M."/>
            <person name="Hauser L."/>
            <person name="Chang Y.J."/>
            <person name="Jeffries C.D."/>
            <person name="Brambilla E."/>
            <person name="Yasawong M."/>
            <person name="Rohde M."/>
            <person name="Pukall R."/>
            <person name="Spring S."/>
            <person name="Goker M."/>
            <person name="Woyke T."/>
            <person name="Bristow J."/>
            <person name="Eisen J.A."/>
            <person name="Markowitz V."/>
            <person name="Hugenholtz P."/>
            <person name="Kyrpides N.C."/>
            <person name="Klenk H.P."/>
        </authorList>
    </citation>
    <scope>NUCLEOTIDE SEQUENCE [LARGE SCALE GENOMIC DNA]</scope>
    <source>
        <strain evidence="7">ATCC 51220 / DSM 2926 / LMG 16218 / CuHBu1</strain>
    </source>
</reference>
<dbReference type="SMART" id="SM00382">
    <property type="entry name" value="AAA"/>
    <property type="match status" value="1"/>
</dbReference>
<organism evidence="6 7">
    <name type="scientific">Ilyobacter polytropus (strain ATCC 51220 / DSM 2926 / LMG 16218 / CuHBu1)</name>
    <dbReference type="NCBI Taxonomy" id="572544"/>
    <lineage>
        <taxon>Bacteria</taxon>
        <taxon>Fusobacteriati</taxon>
        <taxon>Fusobacteriota</taxon>
        <taxon>Fusobacteriia</taxon>
        <taxon>Fusobacteriales</taxon>
        <taxon>Fusobacteriaceae</taxon>
        <taxon>Ilyobacter</taxon>
    </lineage>
</organism>
<dbReference type="PANTHER" id="PTHR43776:SF7">
    <property type="entry name" value="D,D-DIPEPTIDE TRANSPORT ATP-BINDING PROTEIN DDPF-RELATED"/>
    <property type="match status" value="1"/>
</dbReference>
<dbReference type="PROSITE" id="PS50893">
    <property type="entry name" value="ABC_TRANSPORTER_2"/>
    <property type="match status" value="1"/>
</dbReference>
<dbReference type="AlphaFoldDB" id="E3H8S0"/>
<dbReference type="NCBIfam" id="TIGR01727">
    <property type="entry name" value="oligo_HPY"/>
    <property type="match status" value="1"/>
</dbReference>
<evidence type="ECO:0000256" key="4">
    <source>
        <dbReference type="ARBA" id="ARBA00022840"/>
    </source>
</evidence>
<dbReference type="InterPro" id="IPR003439">
    <property type="entry name" value="ABC_transporter-like_ATP-bd"/>
</dbReference>
<protein>
    <submittedName>
        <fullName evidence="6">Oligopeptide/dipeptide ABC transporter, ATPase subunit</fullName>
    </submittedName>
</protein>
<dbReference type="PROSITE" id="PS00211">
    <property type="entry name" value="ABC_TRANSPORTER_1"/>
    <property type="match status" value="1"/>
</dbReference>
<dbReference type="Gene3D" id="3.40.50.300">
    <property type="entry name" value="P-loop containing nucleotide triphosphate hydrolases"/>
    <property type="match status" value="1"/>
</dbReference>
<sequence length="326" mass="36987">MEERILKVEDLKVYFPVKKGILKKTVGYIKAVDGISFDLKPGETIGLVGESGCGKTSTGKALVRLNPIHEGKVYYNGQSLTELKDEEFNKLRPDIQMIFQDPFSSLNPRMTVGEIIGEPLKFHRKNEDVTELVIKYMELTGLRKEYLKRYPHEFSGGQRQRIGIARALALEPKLIIADEPVSALDVSIQAQIINLMMKLQKELNLSYIFIAHDLSVVKHISDRIVVMYLGNVMEISPSKKLYSEPFHPYTKSLIASIPVPEPGKKGKREFLQGEIPSPLNSPVGCKFSTRCKYADDLCKEKRPILEIVEGEHQIACHHWRKINNVE</sequence>
<feature type="domain" description="ABC transporter" evidence="5">
    <location>
        <begin position="6"/>
        <end position="254"/>
    </location>
</feature>
<gene>
    <name evidence="6" type="ordered locus">Ilyop_1555</name>
</gene>
<evidence type="ECO:0000313" key="7">
    <source>
        <dbReference type="Proteomes" id="UP000006875"/>
    </source>
</evidence>
<dbReference type="FunFam" id="3.40.50.300:FF:000016">
    <property type="entry name" value="Oligopeptide ABC transporter ATP-binding component"/>
    <property type="match status" value="1"/>
</dbReference>
<dbReference type="SUPFAM" id="SSF52540">
    <property type="entry name" value="P-loop containing nucleoside triphosphate hydrolases"/>
    <property type="match status" value="1"/>
</dbReference>
<dbReference type="EMBL" id="CP002281">
    <property type="protein sequence ID" value="ADO83334.1"/>
    <property type="molecule type" value="Genomic_DNA"/>
</dbReference>
<dbReference type="CDD" id="cd03257">
    <property type="entry name" value="ABC_NikE_OppD_transporters"/>
    <property type="match status" value="1"/>
</dbReference>
<accession>E3H8S0</accession>
<proteinExistence type="inferred from homology"/>
<dbReference type="PANTHER" id="PTHR43776">
    <property type="entry name" value="TRANSPORT ATP-BINDING PROTEIN"/>
    <property type="match status" value="1"/>
</dbReference>
<dbReference type="InterPro" id="IPR003593">
    <property type="entry name" value="AAA+_ATPase"/>
</dbReference>
<keyword evidence="4" id="KW-0067">ATP-binding</keyword>
<dbReference type="Pfam" id="PF00005">
    <property type="entry name" value="ABC_tran"/>
    <property type="match status" value="1"/>
</dbReference>
<evidence type="ECO:0000259" key="5">
    <source>
        <dbReference type="PROSITE" id="PS50893"/>
    </source>
</evidence>
<dbReference type="eggNOG" id="COG4608">
    <property type="taxonomic scope" value="Bacteria"/>
</dbReference>
<dbReference type="GO" id="GO:0005524">
    <property type="term" value="F:ATP binding"/>
    <property type="evidence" value="ECO:0007669"/>
    <property type="project" value="UniProtKB-KW"/>
</dbReference>
<comment type="similarity">
    <text evidence="1">Belongs to the ABC transporter superfamily.</text>
</comment>
<evidence type="ECO:0000313" key="6">
    <source>
        <dbReference type="EMBL" id="ADO83334.1"/>
    </source>
</evidence>
<dbReference type="GO" id="GO:0015833">
    <property type="term" value="P:peptide transport"/>
    <property type="evidence" value="ECO:0007669"/>
    <property type="project" value="InterPro"/>
</dbReference>
<dbReference type="InterPro" id="IPR013563">
    <property type="entry name" value="Oligopep_ABC_C"/>
</dbReference>
<dbReference type="InterPro" id="IPR017871">
    <property type="entry name" value="ABC_transporter-like_CS"/>
</dbReference>
<dbReference type="RefSeq" id="WP_013388001.1">
    <property type="nucleotide sequence ID" value="NC_014632.1"/>
</dbReference>
<dbReference type="Proteomes" id="UP000006875">
    <property type="component" value="Chromosome"/>
</dbReference>
<keyword evidence="3" id="KW-0547">Nucleotide-binding</keyword>
<dbReference type="HOGENOM" id="CLU_000604_1_23_0"/>
<dbReference type="InterPro" id="IPR050319">
    <property type="entry name" value="ABC_transp_ATP-bind"/>
</dbReference>
<dbReference type="STRING" id="572544.Ilyop_1555"/>
<dbReference type="Pfam" id="PF08352">
    <property type="entry name" value="oligo_HPY"/>
    <property type="match status" value="1"/>
</dbReference>
<evidence type="ECO:0000256" key="1">
    <source>
        <dbReference type="ARBA" id="ARBA00005417"/>
    </source>
</evidence>
<dbReference type="InterPro" id="IPR027417">
    <property type="entry name" value="P-loop_NTPase"/>
</dbReference>
<evidence type="ECO:0000256" key="3">
    <source>
        <dbReference type="ARBA" id="ARBA00022741"/>
    </source>
</evidence>
<keyword evidence="7" id="KW-1185">Reference proteome</keyword>
<keyword evidence="2" id="KW-0813">Transport</keyword>
<name>E3H8S0_ILYPC</name>
<dbReference type="GO" id="GO:0016887">
    <property type="term" value="F:ATP hydrolysis activity"/>
    <property type="evidence" value="ECO:0007669"/>
    <property type="project" value="InterPro"/>
</dbReference>
<dbReference type="OrthoDB" id="9802772at2"/>